<comment type="caution">
    <text evidence="5">The sequence shown here is derived from an EMBL/GenBank/DDBJ whole genome shotgun (WGS) entry which is preliminary data.</text>
</comment>
<dbReference type="Gene3D" id="1.20.120.530">
    <property type="entry name" value="GntR ligand-binding domain-like"/>
    <property type="match status" value="1"/>
</dbReference>
<dbReference type="InterPro" id="IPR036388">
    <property type="entry name" value="WH-like_DNA-bd_sf"/>
</dbReference>
<protein>
    <submittedName>
        <fullName evidence="5">DNA-binding FadR family transcriptional regulator</fullName>
    </submittedName>
</protein>
<keyword evidence="6" id="KW-1185">Reference proteome</keyword>
<dbReference type="InterPro" id="IPR011711">
    <property type="entry name" value="GntR_C"/>
</dbReference>
<dbReference type="Proteomes" id="UP000248790">
    <property type="component" value="Unassembled WGS sequence"/>
</dbReference>
<reference evidence="5 6" key="1">
    <citation type="submission" date="2018-06" db="EMBL/GenBank/DDBJ databases">
        <title>Genomic Encyclopedia of Archaeal and Bacterial Type Strains, Phase II (KMG-II): from individual species to whole genera.</title>
        <authorList>
            <person name="Goeker M."/>
        </authorList>
    </citation>
    <scope>NUCLEOTIDE SEQUENCE [LARGE SCALE GENOMIC DNA]</scope>
    <source>
        <strain evidence="5 6">DSM 21851</strain>
    </source>
</reference>
<evidence type="ECO:0000256" key="3">
    <source>
        <dbReference type="ARBA" id="ARBA00023163"/>
    </source>
</evidence>
<dbReference type="InterPro" id="IPR000524">
    <property type="entry name" value="Tscrpt_reg_HTH_GntR"/>
</dbReference>
<dbReference type="RefSeq" id="WP_211325290.1">
    <property type="nucleotide sequence ID" value="NZ_QLMC01000002.1"/>
</dbReference>
<dbReference type="CDD" id="cd07377">
    <property type="entry name" value="WHTH_GntR"/>
    <property type="match status" value="1"/>
</dbReference>
<dbReference type="EMBL" id="QLMC01000002">
    <property type="protein sequence ID" value="RAK00397.1"/>
    <property type="molecule type" value="Genomic_DNA"/>
</dbReference>
<evidence type="ECO:0000313" key="5">
    <source>
        <dbReference type="EMBL" id="RAK00397.1"/>
    </source>
</evidence>
<keyword evidence="1" id="KW-0805">Transcription regulation</keyword>
<dbReference type="PANTHER" id="PTHR43537">
    <property type="entry name" value="TRANSCRIPTIONAL REGULATOR, GNTR FAMILY"/>
    <property type="match status" value="1"/>
</dbReference>
<gene>
    <name evidence="5" type="ORF">LX87_02099</name>
</gene>
<dbReference type="GO" id="GO:0003677">
    <property type="term" value="F:DNA binding"/>
    <property type="evidence" value="ECO:0007669"/>
    <property type="project" value="UniProtKB-KW"/>
</dbReference>
<dbReference type="SUPFAM" id="SSF46785">
    <property type="entry name" value="Winged helix' DNA-binding domain"/>
    <property type="match status" value="1"/>
</dbReference>
<feature type="domain" description="HTH gntR-type" evidence="4">
    <location>
        <begin position="12"/>
        <end position="80"/>
    </location>
</feature>
<dbReference type="PROSITE" id="PS50949">
    <property type="entry name" value="HTH_GNTR"/>
    <property type="match status" value="1"/>
</dbReference>
<dbReference type="Pfam" id="PF07729">
    <property type="entry name" value="FCD"/>
    <property type="match status" value="1"/>
</dbReference>
<dbReference type="PANTHER" id="PTHR43537:SF47">
    <property type="entry name" value="REGULATORY PROTEIN GNTR HTH"/>
    <property type="match status" value="1"/>
</dbReference>
<keyword evidence="2 5" id="KW-0238">DNA-binding</keyword>
<dbReference type="PRINTS" id="PR00035">
    <property type="entry name" value="HTHGNTR"/>
</dbReference>
<dbReference type="Pfam" id="PF00392">
    <property type="entry name" value="GntR"/>
    <property type="match status" value="1"/>
</dbReference>
<dbReference type="InterPro" id="IPR008920">
    <property type="entry name" value="TF_FadR/GntR_C"/>
</dbReference>
<organism evidence="5 6">
    <name type="scientific">Larkinella arboricola</name>
    <dbReference type="NCBI Taxonomy" id="643671"/>
    <lineage>
        <taxon>Bacteria</taxon>
        <taxon>Pseudomonadati</taxon>
        <taxon>Bacteroidota</taxon>
        <taxon>Cytophagia</taxon>
        <taxon>Cytophagales</taxon>
        <taxon>Spirosomataceae</taxon>
        <taxon>Larkinella</taxon>
    </lineage>
</organism>
<keyword evidence="3" id="KW-0804">Transcription</keyword>
<dbReference type="Gene3D" id="1.10.10.10">
    <property type="entry name" value="Winged helix-like DNA-binding domain superfamily/Winged helix DNA-binding domain"/>
    <property type="match status" value="1"/>
</dbReference>
<evidence type="ECO:0000313" key="6">
    <source>
        <dbReference type="Proteomes" id="UP000248790"/>
    </source>
</evidence>
<dbReference type="GO" id="GO:0003700">
    <property type="term" value="F:DNA-binding transcription factor activity"/>
    <property type="evidence" value="ECO:0007669"/>
    <property type="project" value="InterPro"/>
</dbReference>
<dbReference type="InterPro" id="IPR036390">
    <property type="entry name" value="WH_DNA-bd_sf"/>
</dbReference>
<proteinExistence type="predicted"/>
<evidence type="ECO:0000256" key="2">
    <source>
        <dbReference type="ARBA" id="ARBA00023125"/>
    </source>
</evidence>
<evidence type="ECO:0000259" key="4">
    <source>
        <dbReference type="PROSITE" id="PS50949"/>
    </source>
</evidence>
<accession>A0A327X9Q7</accession>
<dbReference type="AlphaFoldDB" id="A0A327X9Q7"/>
<dbReference type="SMART" id="SM00895">
    <property type="entry name" value="FCD"/>
    <property type="match status" value="1"/>
</dbReference>
<evidence type="ECO:0000256" key="1">
    <source>
        <dbReference type="ARBA" id="ARBA00023015"/>
    </source>
</evidence>
<sequence>MMTTEPILIKRESLADAVVSKLQEQIAASHYKIGEKLPSEPELMQQFGVGRSTVREAIRILVNKGLIRVQQGLGTFVQLQQTNIDPFQQSLLRAEGAEVNEVRQLLELKIAEKAALNRTPEDIEVMRVLLQKRHDAALQNQPEACIEADIQFHIRLAMASKNEVLADLYKIIADKMKKSFMEVFITTETLLSKQSMHTSLLQSVADRDPKKAWYWAAKITGQIQ</sequence>
<dbReference type="SMART" id="SM00345">
    <property type="entry name" value="HTH_GNTR"/>
    <property type="match status" value="1"/>
</dbReference>
<dbReference type="SUPFAM" id="SSF48008">
    <property type="entry name" value="GntR ligand-binding domain-like"/>
    <property type="match status" value="1"/>
</dbReference>
<name>A0A327X9Q7_LARAB</name>